<evidence type="ECO:0000256" key="2">
    <source>
        <dbReference type="ARBA" id="ARBA00003852"/>
    </source>
</evidence>
<dbReference type="InterPro" id="IPR012837">
    <property type="entry name" value="NrdG"/>
</dbReference>
<dbReference type="SFLD" id="SFLDS00029">
    <property type="entry name" value="Radical_SAM"/>
    <property type="match status" value="1"/>
</dbReference>
<accession>M1MBU7</accession>
<evidence type="ECO:0000256" key="3">
    <source>
        <dbReference type="ARBA" id="ARBA00009777"/>
    </source>
</evidence>
<evidence type="ECO:0000256" key="8">
    <source>
        <dbReference type="ARBA" id="ARBA00023002"/>
    </source>
</evidence>
<dbReference type="CDD" id="cd01335">
    <property type="entry name" value="Radical_SAM"/>
    <property type="match status" value="1"/>
</dbReference>
<name>M1MBU7_9CLOT</name>
<keyword evidence="8 12" id="KW-0560">Oxidoreductase</keyword>
<dbReference type="STRING" id="36745.CLSAP_00830"/>
<dbReference type="InterPro" id="IPR001989">
    <property type="entry name" value="Radical_activat_CS"/>
</dbReference>
<evidence type="ECO:0000256" key="4">
    <source>
        <dbReference type="ARBA" id="ARBA00014281"/>
    </source>
</evidence>
<evidence type="ECO:0000256" key="5">
    <source>
        <dbReference type="ARBA" id="ARBA00022485"/>
    </source>
</evidence>
<evidence type="ECO:0000256" key="9">
    <source>
        <dbReference type="ARBA" id="ARBA00023004"/>
    </source>
</evidence>
<evidence type="ECO:0000256" key="10">
    <source>
        <dbReference type="ARBA" id="ARBA00023014"/>
    </source>
</evidence>
<protein>
    <recommendedName>
        <fullName evidence="4 12">Anaerobic ribonucleoside-triphosphate reductase-activating protein</fullName>
        <ecNumber evidence="12">1.97.1.-</ecNumber>
    </recommendedName>
</protein>
<reference evidence="13 14" key="1">
    <citation type="submission" date="2013-02" db="EMBL/GenBank/DDBJ databases">
        <title>Genome sequence of Clostridium saccharoperbutylacetonicum N1-4(HMT).</title>
        <authorList>
            <person name="Poehlein A."/>
            <person name="Daniel R."/>
        </authorList>
    </citation>
    <scope>NUCLEOTIDE SEQUENCE [LARGE SCALE GENOMIC DNA]</scope>
    <source>
        <strain evidence="14">N1-4(HMT)</strain>
    </source>
</reference>
<keyword evidence="9" id="KW-0408">Iron</keyword>
<organism evidence="13 14">
    <name type="scientific">Clostridium saccharoperbutylacetonicum N1-4(HMT)</name>
    <dbReference type="NCBI Taxonomy" id="931276"/>
    <lineage>
        <taxon>Bacteria</taxon>
        <taxon>Bacillati</taxon>
        <taxon>Bacillota</taxon>
        <taxon>Clostridia</taxon>
        <taxon>Eubacteriales</taxon>
        <taxon>Clostridiaceae</taxon>
        <taxon>Clostridium</taxon>
    </lineage>
</organism>
<dbReference type="SFLD" id="SFLDG01063">
    <property type="entry name" value="activating_enzymes__group_1"/>
    <property type="match status" value="1"/>
</dbReference>
<dbReference type="SFLD" id="SFLDF00299">
    <property type="entry name" value="anaerobic_ribonucleoside-triph"/>
    <property type="match status" value="1"/>
</dbReference>
<dbReference type="GO" id="GO:0051539">
    <property type="term" value="F:4 iron, 4 sulfur cluster binding"/>
    <property type="evidence" value="ECO:0007669"/>
    <property type="project" value="UniProtKB-KW"/>
</dbReference>
<dbReference type="GO" id="GO:0004748">
    <property type="term" value="F:ribonucleoside-diphosphate reductase activity, thioredoxin disulfide as acceptor"/>
    <property type="evidence" value="ECO:0007669"/>
    <property type="project" value="TreeGrafter"/>
</dbReference>
<evidence type="ECO:0000256" key="7">
    <source>
        <dbReference type="ARBA" id="ARBA00022723"/>
    </source>
</evidence>
<dbReference type="OrthoDB" id="9782387at2"/>
<evidence type="ECO:0000256" key="1">
    <source>
        <dbReference type="ARBA" id="ARBA00001966"/>
    </source>
</evidence>
<dbReference type="EC" id="1.97.1.-" evidence="12"/>
<evidence type="ECO:0000256" key="12">
    <source>
        <dbReference type="PIRNR" id="PIRNR000368"/>
    </source>
</evidence>
<dbReference type="PANTHER" id="PTHR30352:SF2">
    <property type="entry name" value="ANAEROBIC RIBONUCLEOSIDE-TRIPHOSPHATE REDUCTASE-ACTIVATING PROTEIN"/>
    <property type="match status" value="1"/>
</dbReference>
<dbReference type="eggNOG" id="COG0602">
    <property type="taxonomic scope" value="Bacteria"/>
</dbReference>
<dbReference type="EMBL" id="CP004121">
    <property type="protein sequence ID" value="AGF53918.1"/>
    <property type="molecule type" value="Genomic_DNA"/>
</dbReference>
<dbReference type="NCBIfam" id="TIGR02491">
    <property type="entry name" value="NrdG"/>
    <property type="match status" value="1"/>
</dbReference>
<evidence type="ECO:0000256" key="11">
    <source>
        <dbReference type="ARBA" id="ARBA00047365"/>
    </source>
</evidence>
<keyword evidence="7" id="KW-0479">Metal-binding</keyword>
<dbReference type="KEGG" id="csr:Cspa_c00830"/>
<evidence type="ECO:0000313" key="14">
    <source>
        <dbReference type="Proteomes" id="UP000011728"/>
    </source>
</evidence>
<dbReference type="InterPro" id="IPR058240">
    <property type="entry name" value="rSAM_sf"/>
</dbReference>
<dbReference type="GO" id="GO:0046872">
    <property type="term" value="F:metal ion binding"/>
    <property type="evidence" value="ECO:0007669"/>
    <property type="project" value="UniProtKB-KW"/>
</dbReference>
<keyword evidence="14" id="KW-1185">Reference proteome</keyword>
<dbReference type="InterPro" id="IPR007197">
    <property type="entry name" value="rSAM"/>
</dbReference>
<gene>
    <name evidence="13" type="primary">nrdG</name>
    <name evidence="13" type="ORF">Cspa_c00830</name>
</gene>
<dbReference type="Pfam" id="PF13353">
    <property type="entry name" value="Fer4_12"/>
    <property type="match status" value="1"/>
</dbReference>
<comment type="cofactor">
    <cofactor evidence="1">
        <name>[4Fe-4S] cluster</name>
        <dbReference type="ChEBI" id="CHEBI:49883"/>
    </cofactor>
</comment>
<keyword evidence="5" id="KW-0004">4Fe-4S</keyword>
<dbReference type="InterPro" id="IPR013785">
    <property type="entry name" value="Aldolase_TIM"/>
</dbReference>
<dbReference type="AlphaFoldDB" id="M1MBU7"/>
<dbReference type="SFLD" id="SFLDG01066">
    <property type="entry name" value="organic_radical-activating_enz"/>
    <property type="match status" value="1"/>
</dbReference>
<dbReference type="RefSeq" id="WP_015390254.1">
    <property type="nucleotide sequence ID" value="NC_020291.1"/>
</dbReference>
<dbReference type="Gene3D" id="3.20.20.70">
    <property type="entry name" value="Aldolase class I"/>
    <property type="match status" value="1"/>
</dbReference>
<dbReference type="Proteomes" id="UP000011728">
    <property type="component" value="Chromosome"/>
</dbReference>
<comment type="similarity">
    <text evidence="3 12">Belongs to the organic radical-activating enzymes family.</text>
</comment>
<sequence length="169" mass="19317">MEKTIRLSGIAYESLVNGPGMRRVFFAQGCTHNCKGCFNPDTHDFSGGEEREVDFLIKDTLDNPMLSGVTFSGGDPWEQADKFADMAKAFRKKGLNIWCYTGYTYEYILENKDKRFGWNDLLNNIDVLVDGKFEEDKQLDGLKFRGSTNQRIIDVAESLKNDTIIIKEY</sequence>
<dbReference type="InterPro" id="IPR034457">
    <property type="entry name" value="Organic_radical-activating"/>
</dbReference>
<comment type="function">
    <text evidence="2 12">Activation of anaerobic ribonucleoside-triphosphate reductase under anaerobic conditions by generation of an organic free radical, using S-adenosylmethionine and reduced flavodoxin as cosubstrates to produce 5'-deoxy-adenosine.</text>
</comment>
<dbReference type="PIRSF" id="PIRSF000368">
    <property type="entry name" value="NrdG"/>
    <property type="match status" value="1"/>
</dbReference>
<keyword evidence="6" id="KW-0949">S-adenosyl-L-methionine</keyword>
<evidence type="ECO:0000313" key="13">
    <source>
        <dbReference type="EMBL" id="AGF53918.1"/>
    </source>
</evidence>
<dbReference type="SUPFAM" id="SSF102114">
    <property type="entry name" value="Radical SAM enzymes"/>
    <property type="match status" value="1"/>
</dbReference>
<dbReference type="GO" id="GO:0043365">
    <property type="term" value="F:[formate-C-acetyltransferase]-activating enzyme activity"/>
    <property type="evidence" value="ECO:0007669"/>
    <property type="project" value="InterPro"/>
</dbReference>
<proteinExistence type="inferred from homology"/>
<comment type="catalytic activity">
    <reaction evidence="11">
        <text>glycyl-[protein] + reduced [flavodoxin] + S-adenosyl-L-methionine = glycin-2-yl radical-[protein] + semiquinone [flavodoxin] + 5'-deoxyadenosine + L-methionine + H(+)</text>
        <dbReference type="Rhea" id="RHEA:61976"/>
        <dbReference type="Rhea" id="RHEA-COMP:10622"/>
        <dbReference type="Rhea" id="RHEA-COMP:14480"/>
        <dbReference type="Rhea" id="RHEA-COMP:15993"/>
        <dbReference type="Rhea" id="RHEA-COMP:15994"/>
        <dbReference type="ChEBI" id="CHEBI:15378"/>
        <dbReference type="ChEBI" id="CHEBI:17319"/>
        <dbReference type="ChEBI" id="CHEBI:29947"/>
        <dbReference type="ChEBI" id="CHEBI:32722"/>
        <dbReference type="ChEBI" id="CHEBI:57618"/>
        <dbReference type="ChEBI" id="CHEBI:57844"/>
        <dbReference type="ChEBI" id="CHEBI:59789"/>
        <dbReference type="ChEBI" id="CHEBI:140311"/>
    </reaction>
</comment>
<evidence type="ECO:0000256" key="6">
    <source>
        <dbReference type="ARBA" id="ARBA00022691"/>
    </source>
</evidence>
<dbReference type="PANTHER" id="PTHR30352">
    <property type="entry name" value="PYRUVATE FORMATE-LYASE-ACTIVATING ENZYME"/>
    <property type="match status" value="1"/>
</dbReference>
<dbReference type="PATRIC" id="fig|931276.5.peg.76"/>
<keyword evidence="10" id="KW-0411">Iron-sulfur</keyword>
<dbReference type="HOGENOM" id="CLU_089926_0_0_9"/>
<dbReference type="PROSITE" id="PS01087">
    <property type="entry name" value="RADICAL_ACTIVATING"/>
    <property type="match status" value="1"/>
</dbReference>